<sequence>MWVESSAPSNIALIKYMGKTDVKSNRPTNSSFSFCLEKLRTFVRVRQNPELTQDVWRAYQRKDLRPIELSERGLEKFLNHFSFLKKEFKIEGFFEIESANNFPSDCGLASSASSYAALTLALHDWLIQNSADGKLGYRPKELAKLSQKGSGSSCRSFFSPWSLWHADGAESIQIPYQSLKHQVLLCDESIKSVSSSEAHVRVLTSDLFRGRVERVEARLQHLIEALRKENWKSAYEICWNEFWDMHTLFHTSVPSFMYMNDMTLKALRLLHDRWSVKQDGPLITMDAGSNIHLLYRPDQQSAYEEVLAEFRPLMPLWTDEGYLEKQ</sequence>
<dbReference type="Gene3D" id="3.30.230.10">
    <property type="match status" value="1"/>
</dbReference>
<evidence type="ECO:0000259" key="2">
    <source>
        <dbReference type="Pfam" id="PF22700"/>
    </source>
</evidence>
<dbReference type="EMBL" id="CP003537">
    <property type="protein sequence ID" value="AGH95714.1"/>
    <property type="molecule type" value="Genomic_DNA"/>
</dbReference>
<dbReference type="Pfam" id="PF18376">
    <property type="entry name" value="MDD_C"/>
    <property type="match status" value="1"/>
</dbReference>
<dbReference type="eggNOG" id="COG3407">
    <property type="taxonomic scope" value="Bacteria"/>
</dbReference>
<feature type="domain" description="Diphosphomevalonate decarboxylase-like N-terminal" evidence="2">
    <location>
        <begin position="7"/>
        <end position="168"/>
    </location>
</feature>
<dbReference type="PANTHER" id="PTHR10977:SF3">
    <property type="entry name" value="DIPHOSPHOMEVALONATE DECARBOXYLASE"/>
    <property type="match status" value="1"/>
</dbReference>
<dbReference type="SUPFAM" id="SSF55060">
    <property type="entry name" value="GHMP Kinase, C-terminal domain"/>
    <property type="match status" value="1"/>
</dbReference>
<dbReference type="PANTHER" id="PTHR10977">
    <property type="entry name" value="DIPHOSPHOMEVALONATE DECARBOXYLASE"/>
    <property type="match status" value="1"/>
</dbReference>
<dbReference type="Pfam" id="PF22700">
    <property type="entry name" value="MVD-like_N"/>
    <property type="match status" value="1"/>
</dbReference>
<dbReference type="Proteomes" id="UP000012040">
    <property type="component" value="Chromosome"/>
</dbReference>
<dbReference type="KEGG" id="bex:A11Q_1498"/>
<dbReference type="PATRIC" id="fig|1184267.3.peg.1514"/>
<feature type="domain" description="Mvd1 C-terminal" evidence="1">
    <location>
        <begin position="183"/>
        <end position="310"/>
    </location>
</feature>
<dbReference type="InterPro" id="IPR053859">
    <property type="entry name" value="MVD-like_N"/>
</dbReference>
<evidence type="ECO:0000313" key="4">
    <source>
        <dbReference type="Proteomes" id="UP000012040"/>
    </source>
</evidence>
<dbReference type="InterPro" id="IPR014721">
    <property type="entry name" value="Ribsml_uS5_D2-typ_fold_subgr"/>
</dbReference>
<evidence type="ECO:0000313" key="3">
    <source>
        <dbReference type="EMBL" id="AGH95714.1"/>
    </source>
</evidence>
<proteinExistence type="predicted"/>
<organism evidence="3 4">
    <name type="scientific">Pseudobdellovibrio exovorus JSS</name>
    <dbReference type="NCBI Taxonomy" id="1184267"/>
    <lineage>
        <taxon>Bacteria</taxon>
        <taxon>Pseudomonadati</taxon>
        <taxon>Bdellovibrionota</taxon>
        <taxon>Bdellovibrionia</taxon>
        <taxon>Bdellovibrionales</taxon>
        <taxon>Pseudobdellovibrionaceae</taxon>
        <taxon>Pseudobdellovibrio</taxon>
    </lineage>
</organism>
<dbReference type="SUPFAM" id="SSF54211">
    <property type="entry name" value="Ribosomal protein S5 domain 2-like"/>
    <property type="match status" value="1"/>
</dbReference>
<dbReference type="InterPro" id="IPR020568">
    <property type="entry name" value="Ribosomal_Su5_D2-typ_SF"/>
</dbReference>
<dbReference type="AlphaFoldDB" id="M4VRA6"/>
<dbReference type="OrthoDB" id="5289480at2"/>
<dbReference type="RefSeq" id="WP_015470204.1">
    <property type="nucleotide sequence ID" value="NC_020813.1"/>
</dbReference>
<dbReference type="STRING" id="1184267.A11Q_1498"/>
<evidence type="ECO:0000259" key="1">
    <source>
        <dbReference type="Pfam" id="PF18376"/>
    </source>
</evidence>
<dbReference type="Gene3D" id="3.30.70.890">
    <property type="entry name" value="GHMP kinase, C-terminal domain"/>
    <property type="match status" value="1"/>
</dbReference>
<protein>
    <submittedName>
        <fullName evidence="3">Diphosphomevalonate decarboxylase</fullName>
    </submittedName>
</protein>
<accession>M4VRA6</accession>
<reference evidence="3 4" key="1">
    <citation type="journal article" date="2013" name="ISME J.">
        <title>By their genes ye shall know them: genomic signatures of predatory bacteria.</title>
        <authorList>
            <person name="Pasternak Z."/>
            <person name="Pietrokovski S."/>
            <person name="Rotem O."/>
            <person name="Gophna U."/>
            <person name="Lurie-Weinberger M.N."/>
            <person name="Jurkevitch E."/>
        </authorList>
    </citation>
    <scope>NUCLEOTIDE SEQUENCE [LARGE SCALE GENOMIC DNA]</scope>
    <source>
        <strain evidence="3 4">JSS</strain>
    </source>
</reference>
<dbReference type="HOGENOM" id="CLU_040369_0_0_7"/>
<name>M4VRA6_9BACT</name>
<dbReference type="InterPro" id="IPR041431">
    <property type="entry name" value="Mvd1_C"/>
</dbReference>
<keyword evidence="4" id="KW-1185">Reference proteome</keyword>
<gene>
    <name evidence="3" type="ORF">A11Q_1498</name>
</gene>
<dbReference type="InterPro" id="IPR036554">
    <property type="entry name" value="GHMP_kinase_C_sf"/>
</dbReference>